<dbReference type="Proteomes" id="UP001346869">
    <property type="component" value="Unassembled WGS sequence"/>
</dbReference>
<sequence>MGNYSSALIPDTEEFDSVVSMAERLNEQVALMMEEEEQLKQSAGMDSLSLQENSQEMSQNGPAAAAPKSVSTQSLTSLLPKALSAVLYPTGRNSDPQTSRSPPSLEQVQSDLRELRNQFELMKSQHNKEIKLLMSELDEEKRIRLTLQMEMQRMKKHMSK</sequence>
<keyword evidence="3" id="KW-1185">Reference proteome</keyword>
<feature type="region of interest" description="Disordered" evidence="1">
    <location>
        <begin position="87"/>
        <end position="108"/>
    </location>
</feature>
<reference evidence="2 3" key="1">
    <citation type="journal article" date="2023" name="Genes (Basel)">
        <title>Chromosome-Level Genome Assembly and Circadian Gene Repertoire of the Patagonia Blennie Eleginops maclovinus-The Closest Ancestral Proxy of Antarctic Cryonotothenioids.</title>
        <authorList>
            <person name="Cheng C.C."/>
            <person name="Rivera-Colon A.G."/>
            <person name="Minhas B.F."/>
            <person name="Wilson L."/>
            <person name="Rayamajhi N."/>
            <person name="Vargas-Chacoff L."/>
            <person name="Catchen J.M."/>
        </authorList>
    </citation>
    <scope>NUCLEOTIDE SEQUENCE [LARGE SCALE GENOMIC DNA]</scope>
    <source>
        <strain evidence="2">JMC-PN-2008</strain>
    </source>
</reference>
<evidence type="ECO:0000256" key="1">
    <source>
        <dbReference type="SAM" id="MobiDB-lite"/>
    </source>
</evidence>
<dbReference type="AlphaFoldDB" id="A0AAN8AFX5"/>
<evidence type="ECO:0000313" key="2">
    <source>
        <dbReference type="EMBL" id="KAK5858418.1"/>
    </source>
</evidence>
<feature type="region of interest" description="Disordered" evidence="1">
    <location>
        <begin position="33"/>
        <end position="74"/>
    </location>
</feature>
<name>A0AAN8AFX5_ELEMC</name>
<feature type="compositionally biased region" description="Polar residues" evidence="1">
    <location>
        <begin position="91"/>
        <end position="108"/>
    </location>
</feature>
<proteinExistence type="predicted"/>
<comment type="caution">
    <text evidence="2">The sequence shown here is derived from an EMBL/GenBank/DDBJ whole genome shotgun (WGS) entry which is preliminary data.</text>
</comment>
<evidence type="ECO:0008006" key="4">
    <source>
        <dbReference type="Google" id="ProtNLM"/>
    </source>
</evidence>
<organism evidence="2 3">
    <name type="scientific">Eleginops maclovinus</name>
    <name type="common">Patagonian blennie</name>
    <name type="synonym">Eleginus maclovinus</name>
    <dbReference type="NCBI Taxonomy" id="56733"/>
    <lineage>
        <taxon>Eukaryota</taxon>
        <taxon>Metazoa</taxon>
        <taxon>Chordata</taxon>
        <taxon>Craniata</taxon>
        <taxon>Vertebrata</taxon>
        <taxon>Euteleostomi</taxon>
        <taxon>Actinopterygii</taxon>
        <taxon>Neopterygii</taxon>
        <taxon>Teleostei</taxon>
        <taxon>Neoteleostei</taxon>
        <taxon>Acanthomorphata</taxon>
        <taxon>Eupercaria</taxon>
        <taxon>Perciformes</taxon>
        <taxon>Notothenioidei</taxon>
        <taxon>Eleginopidae</taxon>
        <taxon>Eleginops</taxon>
    </lineage>
</organism>
<gene>
    <name evidence="2" type="ORF">PBY51_002557</name>
</gene>
<reference evidence="2 3" key="2">
    <citation type="journal article" date="2023" name="Mol. Biol. Evol.">
        <title>Genomics of Secondarily Temperate Adaptation in the Only Non-Antarctic Icefish.</title>
        <authorList>
            <person name="Rivera-Colon A.G."/>
            <person name="Rayamajhi N."/>
            <person name="Minhas B.F."/>
            <person name="Madrigal G."/>
            <person name="Bilyk K.T."/>
            <person name="Yoon V."/>
            <person name="Hune M."/>
            <person name="Gregory S."/>
            <person name="Cheng C.H.C."/>
            <person name="Catchen J.M."/>
        </authorList>
    </citation>
    <scope>NUCLEOTIDE SEQUENCE [LARGE SCALE GENOMIC DNA]</scope>
    <source>
        <strain evidence="2">JMC-PN-2008</strain>
    </source>
</reference>
<dbReference type="EMBL" id="JAUZQC010000015">
    <property type="protein sequence ID" value="KAK5858418.1"/>
    <property type="molecule type" value="Genomic_DNA"/>
</dbReference>
<accession>A0AAN8AFX5</accession>
<evidence type="ECO:0000313" key="3">
    <source>
        <dbReference type="Proteomes" id="UP001346869"/>
    </source>
</evidence>
<protein>
    <recommendedName>
        <fullName evidence="4">SH3 domain-containing kinase-binding protein 1-like</fullName>
    </recommendedName>
</protein>
<feature type="compositionally biased region" description="Polar residues" evidence="1">
    <location>
        <begin position="48"/>
        <end position="61"/>
    </location>
</feature>